<keyword evidence="3" id="KW-1185">Reference proteome</keyword>
<name>A0A4Z1JM34_9HELO</name>
<protein>
    <submittedName>
        <fullName evidence="2">Uncharacterized protein</fullName>
    </submittedName>
</protein>
<feature type="compositionally biased region" description="Acidic residues" evidence="1">
    <location>
        <begin position="377"/>
        <end position="402"/>
    </location>
</feature>
<dbReference type="EMBL" id="PQXM01000438">
    <property type="protein sequence ID" value="TGO72570.1"/>
    <property type="molecule type" value="Genomic_DNA"/>
</dbReference>
<evidence type="ECO:0000313" key="2">
    <source>
        <dbReference type="EMBL" id="TGO72570.1"/>
    </source>
</evidence>
<sequence>MKPSSRPVRKAASRVTKPKSKTSTKKKNTTIAKKITPEPEAAKSIVTNPVDRIYKTVILESNDIEDGLWMMRRLGNGKYEAVNLNDAAFEDICSEENEARMASSPESVEVFKASQKSIKDVSLKLDRAIFTASGKVFRFKKLPIELRYKIYEYALISEIGLRPGYASCNSFKLPGVALGLLASCRSINAECMQFLWKNTFDLNACSIKRLREVKDILIQNARNFKYEWSGSGSGQSKDMLILGMLASCEHIDTLHLVLWGSCVDGRRTWYNRKPQHMYQNDPTVPAVVQKFSRSNGFDKLVSLHDLKKVIVTKHWTFTDASGLTDVEFKAFEKFLNDKLTTPVAPPLVVAHLPSASTRKSTRILKNARPLKYVPDPFSEDEEGFWDEEVDEDGDDDGDDEEE</sequence>
<dbReference type="OrthoDB" id="62952at2759"/>
<reference evidence="2 3" key="1">
    <citation type="submission" date="2017-12" db="EMBL/GenBank/DDBJ databases">
        <title>Comparative genomics of Botrytis spp.</title>
        <authorList>
            <person name="Valero-Jimenez C.A."/>
            <person name="Tapia P."/>
            <person name="Veloso J."/>
            <person name="Silva-Moreno E."/>
            <person name="Staats M."/>
            <person name="Valdes J.H."/>
            <person name="Van Kan J.A.L."/>
        </authorList>
    </citation>
    <scope>NUCLEOTIDE SEQUENCE [LARGE SCALE GENOMIC DNA]</scope>
    <source>
        <strain evidence="2 3">Be9601</strain>
    </source>
</reference>
<gene>
    <name evidence="2" type="ORF">BELL_0440g00060</name>
</gene>
<dbReference type="AlphaFoldDB" id="A0A4Z1JM34"/>
<accession>A0A4Z1JM34</accession>
<proteinExistence type="predicted"/>
<comment type="caution">
    <text evidence="2">The sequence shown here is derived from an EMBL/GenBank/DDBJ whole genome shotgun (WGS) entry which is preliminary data.</text>
</comment>
<organism evidence="2 3">
    <name type="scientific">Botrytis elliptica</name>
    <dbReference type="NCBI Taxonomy" id="278938"/>
    <lineage>
        <taxon>Eukaryota</taxon>
        <taxon>Fungi</taxon>
        <taxon>Dikarya</taxon>
        <taxon>Ascomycota</taxon>
        <taxon>Pezizomycotina</taxon>
        <taxon>Leotiomycetes</taxon>
        <taxon>Helotiales</taxon>
        <taxon>Sclerotiniaceae</taxon>
        <taxon>Botrytis</taxon>
    </lineage>
</organism>
<evidence type="ECO:0000256" key="1">
    <source>
        <dbReference type="SAM" id="MobiDB-lite"/>
    </source>
</evidence>
<feature type="compositionally biased region" description="Basic residues" evidence="1">
    <location>
        <begin position="7"/>
        <end position="28"/>
    </location>
</feature>
<feature type="region of interest" description="Disordered" evidence="1">
    <location>
        <begin position="372"/>
        <end position="402"/>
    </location>
</feature>
<evidence type="ECO:0000313" key="3">
    <source>
        <dbReference type="Proteomes" id="UP000297229"/>
    </source>
</evidence>
<dbReference type="Proteomes" id="UP000297229">
    <property type="component" value="Unassembled WGS sequence"/>
</dbReference>
<feature type="region of interest" description="Disordered" evidence="1">
    <location>
        <begin position="1"/>
        <end position="30"/>
    </location>
</feature>